<feature type="transmembrane region" description="Helical" evidence="6">
    <location>
        <begin position="41"/>
        <end position="58"/>
    </location>
</feature>
<feature type="transmembrane region" description="Helical" evidence="6">
    <location>
        <begin position="430"/>
        <end position="456"/>
    </location>
</feature>
<name>A0A316TXQ2_9BACT</name>
<dbReference type="PANTHER" id="PTHR30250">
    <property type="entry name" value="PST FAMILY PREDICTED COLANIC ACID TRANSPORTER"/>
    <property type="match status" value="1"/>
</dbReference>
<keyword evidence="8" id="KW-1185">Reference proteome</keyword>
<evidence type="ECO:0000256" key="5">
    <source>
        <dbReference type="ARBA" id="ARBA00023136"/>
    </source>
</evidence>
<accession>A0A316TXQ2</accession>
<dbReference type="Proteomes" id="UP000245533">
    <property type="component" value="Unassembled WGS sequence"/>
</dbReference>
<keyword evidence="2" id="KW-1003">Cell membrane</keyword>
<protein>
    <recommendedName>
        <fullName evidence="9">O-antigen/teichoic acid export membrane protein</fullName>
    </recommendedName>
</protein>
<feature type="transmembrane region" description="Helical" evidence="6">
    <location>
        <begin position="387"/>
        <end position="409"/>
    </location>
</feature>
<keyword evidence="4 6" id="KW-1133">Transmembrane helix</keyword>
<evidence type="ECO:0000256" key="1">
    <source>
        <dbReference type="ARBA" id="ARBA00004651"/>
    </source>
</evidence>
<dbReference type="PANTHER" id="PTHR30250:SF11">
    <property type="entry name" value="O-ANTIGEN TRANSPORTER-RELATED"/>
    <property type="match status" value="1"/>
</dbReference>
<sequence length="480" mass="55085">MIKIFNALLKNGIVPFVGVKYASLGLSFIATLLIASKLAPFYFGIWGFILLIQQYLTYSNFGVNYSLNAILSTNFEKEDEYKRKLFHNTLFLTLFISLFVLLLWIGYYFWPTDIFGKYNFKEYSLYLLIFISFENLNQIFINVYRIYNKLLLVGLAQLFVALSKLIPVLLLDGEALIYGLLVFQIIFSSLSLVVFCWNSPLKLGLSFNLNTSSLLLKRGVSLLFYNISFYFILMTTKSLISALYSVEMYGEFSFSLKLASIAHLGMNTISFLFFPKFLNRLKKDRATSEILNNLDNIKNVYSTLYFIITLLLVALVPLIDLMFPDYKEIKRLMIVILLLNLGLSIKAGHNSLLISWGKEIAITVIGFVIIVLNMGLIFIIYYFVKDIYIVLLSTVVSGFLYSYLVIIWGERVLGEKRGIMNSKIFVKYGLPLIVTLSIAYLHSAFYVVPLFIYLILNRRNVMTVCKKCLSLLKNKEALSL</sequence>
<evidence type="ECO:0000256" key="6">
    <source>
        <dbReference type="SAM" id="Phobius"/>
    </source>
</evidence>
<dbReference type="AlphaFoldDB" id="A0A316TXQ2"/>
<dbReference type="GO" id="GO:0005886">
    <property type="term" value="C:plasma membrane"/>
    <property type="evidence" value="ECO:0007669"/>
    <property type="project" value="UniProtKB-SubCell"/>
</dbReference>
<keyword evidence="3 6" id="KW-0812">Transmembrane</keyword>
<evidence type="ECO:0000313" key="7">
    <source>
        <dbReference type="EMBL" id="PWN07462.1"/>
    </source>
</evidence>
<feature type="transmembrane region" description="Helical" evidence="6">
    <location>
        <begin position="331"/>
        <end position="348"/>
    </location>
</feature>
<keyword evidence="5 6" id="KW-0472">Membrane</keyword>
<feature type="transmembrane region" description="Helical" evidence="6">
    <location>
        <begin position="299"/>
        <end position="319"/>
    </location>
</feature>
<proteinExistence type="predicted"/>
<evidence type="ECO:0000313" key="8">
    <source>
        <dbReference type="Proteomes" id="UP000245533"/>
    </source>
</evidence>
<feature type="transmembrane region" description="Helical" evidence="6">
    <location>
        <begin position="222"/>
        <end position="246"/>
    </location>
</feature>
<dbReference type="OrthoDB" id="1093473at2"/>
<feature type="transmembrane region" description="Helical" evidence="6">
    <location>
        <begin position="258"/>
        <end position="278"/>
    </location>
</feature>
<feature type="transmembrane region" description="Helical" evidence="6">
    <location>
        <begin position="123"/>
        <end position="143"/>
    </location>
</feature>
<reference evidence="7 8" key="1">
    <citation type="submission" date="2018-05" db="EMBL/GenBank/DDBJ databases">
        <title>Rhodohalobacter halophilus gen. nov., sp. nov., a moderately halophilic member of the family Balneolaceae.</title>
        <authorList>
            <person name="Liu Z.-W."/>
        </authorList>
    </citation>
    <scope>NUCLEOTIDE SEQUENCE [LARGE SCALE GENOMIC DNA]</scope>
    <source>
        <strain evidence="7 8">8A47</strain>
    </source>
</reference>
<evidence type="ECO:0008006" key="9">
    <source>
        <dbReference type="Google" id="ProtNLM"/>
    </source>
</evidence>
<feature type="transmembrane region" description="Helical" evidence="6">
    <location>
        <begin position="12"/>
        <end position="35"/>
    </location>
</feature>
<feature type="transmembrane region" description="Helical" evidence="6">
    <location>
        <begin position="150"/>
        <end position="170"/>
    </location>
</feature>
<feature type="transmembrane region" description="Helical" evidence="6">
    <location>
        <begin position="360"/>
        <end position="381"/>
    </location>
</feature>
<dbReference type="InterPro" id="IPR050833">
    <property type="entry name" value="Poly_Biosynth_Transport"/>
</dbReference>
<dbReference type="EMBL" id="QGGB01000003">
    <property type="protein sequence ID" value="PWN07462.1"/>
    <property type="molecule type" value="Genomic_DNA"/>
</dbReference>
<feature type="transmembrane region" description="Helical" evidence="6">
    <location>
        <begin position="90"/>
        <end position="111"/>
    </location>
</feature>
<comment type="caution">
    <text evidence="7">The sequence shown here is derived from an EMBL/GenBank/DDBJ whole genome shotgun (WGS) entry which is preliminary data.</text>
</comment>
<evidence type="ECO:0000256" key="4">
    <source>
        <dbReference type="ARBA" id="ARBA00022989"/>
    </source>
</evidence>
<gene>
    <name evidence="7" type="ORF">DDZ15_04150</name>
</gene>
<evidence type="ECO:0000256" key="2">
    <source>
        <dbReference type="ARBA" id="ARBA00022475"/>
    </source>
</evidence>
<evidence type="ECO:0000256" key="3">
    <source>
        <dbReference type="ARBA" id="ARBA00022692"/>
    </source>
</evidence>
<feature type="transmembrane region" description="Helical" evidence="6">
    <location>
        <begin position="176"/>
        <end position="201"/>
    </location>
</feature>
<comment type="subcellular location">
    <subcellularLocation>
        <location evidence="1">Cell membrane</location>
        <topology evidence="1">Multi-pass membrane protein</topology>
    </subcellularLocation>
</comment>
<organism evidence="7 8">
    <name type="scientific">Rhodohalobacter mucosus</name>
    <dbReference type="NCBI Taxonomy" id="2079485"/>
    <lineage>
        <taxon>Bacteria</taxon>
        <taxon>Pseudomonadati</taxon>
        <taxon>Balneolota</taxon>
        <taxon>Balneolia</taxon>
        <taxon>Balneolales</taxon>
        <taxon>Balneolaceae</taxon>
        <taxon>Rhodohalobacter</taxon>
    </lineage>
</organism>
<dbReference type="RefSeq" id="WP_109645183.1">
    <property type="nucleotide sequence ID" value="NZ_QGGB01000003.1"/>
</dbReference>